<dbReference type="EMBL" id="BPVZ01000008">
    <property type="protein sequence ID" value="GKU94362.1"/>
    <property type="molecule type" value="Genomic_DNA"/>
</dbReference>
<dbReference type="PANTHER" id="PTHR37180">
    <property type="entry name" value="PRECURSOR OF CEP14"/>
    <property type="match status" value="1"/>
</dbReference>
<dbReference type="AlphaFoldDB" id="A0AAV5I618"/>
<dbReference type="GO" id="GO:0006970">
    <property type="term" value="P:response to osmotic stress"/>
    <property type="evidence" value="ECO:0007669"/>
    <property type="project" value="InterPro"/>
</dbReference>
<accession>A0AAV5I618</accession>
<name>A0AAV5I618_9ROSI</name>
<dbReference type="GO" id="GO:0006995">
    <property type="term" value="P:cellular response to nitrogen starvation"/>
    <property type="evidence" value="ECO:0007669"/>
    <property type="project" value="InterPro"/>
</dbReference>
<organism evidence="1 2">
    <name type="scientific">Rubroshorea leprosula</name>
    <dbReference type="NCBI Taxonomy" id="152421"/>
    <lineage>
        <taxon>Eukaryota</taxon>
        <taxon>Viridiplantae</taxon>
        <taxon>Streptophyta</taxon>
        <taxon>Embryophyta</taxon>
        <taxon>Tracheophyta</taxon>
        <taxon>Spermatophyta</taxon>
        <taxon>Magnoliopsida</taxon>
        <taxon>eudicotyledons</taxon>
        <taxon>Gunneridae</taxon>
        <taxon>Pentapetalae</taxon>
        <taxon>rosids</taxon>
        <taxon>malvids</taxon>
        <taxon>Malvales</taxon>
        <taxon>Dipterocarpaceae</taxon>
        <taxon>Rubroshorea</taxon>
    </lineage>
</organism>
<dbReference type="Proteomes" id="UP001054252">
    <property type="component" value="Unassembled WGS sequence"/>
</dbReference>
<protein>
    <submittedName>
        <fullName evidence="1">Uncharacterized protein</fullName>
    </submittedName>
</protein>
<gene>
    <name evidence="1" type="ORF">SLEP1_g7865</name>
</gene>
<evidence type="ECO:0000313" key="2">
    <source>
        <dbReference type="Proteomes" id="UP001054252"/>
    </source>
</evidence>
<evidence type="ECO:0000313" key="1">
    <source>
        <dbReference type="EMBL" id="GKU94362.1"/>
    </source>
</evidence>
<dbReference type="InterPro" id="IPR038930">
    <property type="entry name" value="CEP13/CEP14"/>
</dbReference>
<sequence length="75" mass="8279">MEGRKVLISKKEMSEMQVPPLYWSLVLSALPKGTVPYPAPSKNGHATLDNEKLFVRHLASIDRILWSVPSPGAGH</sequence>
<reference evidence="1 2" key="1">
    <citation type="journal article" date="2021" name="Commun. Biol.">
        <title>The genome of Shorea leprosula (Dipterocarpaceae) highlights the ecological relevance of drought in aseasonal tropical rainforests.</title>
        <authorList>
            <person name="Ng K.K.S."/>
            <person name="Kobayashi M.J."/>
            <person name="Fawcett J.A."/>
            <person name="Hatakeyama M."/>
            <person name="Paape T."/>
            <person name="Ng C.H."/>
            <person name="Ang C.C."/>
            <person name="Tnah L.H."/>
            <person name="Lee C.T."/>
            <person name="Nishiyama T."/>
            <person name="Sese J."/>
            <person name="O'Brien M.J."/>
            <person name="Copetti D."/>
            <person name="Mohd Noor M.I."/>
            <person name="Ong R.C."/>
            <person name="Putra M."/>
            <person name="Sireger I.Z."/>
            <person name="Indrioko S."/>
            <person name="Kosugi Y."/>
            <person name="Izuno A."/>
            <person name="Isagi Y."/>
            <person name="Lee S.L."/>
            <person name="Shimizu K.K."/>
        </authorList>
    </citation>
    <scope>NUCLEOTIDE SEQUENCE [LARGE SCALE GENOMIC DNA]</scope>
    <source>
        <strain evidence="1">214</strain>
    </source>
</reference>
<dbReference type="PANTHER" id="PTHR37180:SF2">
    <property type="entry name" value="PRECURSOR OF CEP14"/>
    <property type="match status" value="1"/>
</dbReference>
<proteinExistence type="predicted"/>
<keyword evidence="2" id="KW-1185">Reference proteome</keyword>
<comment type="caution">
    <text evidence="1">The sequence shown here is derived from an EMBL/GenBank/DDBJ whole genome shotgun (WGS) entry which is preliminary data.</text>
</comment>